<name>A0A2S2R4X5_9HEMI</name>
<organism evidence="2">
    <name type="scientific">Sipha flava</name>
    <name type="common">yellow sugarcane aphid</name>
    <dbReference type="NCBI Taxonomy" id="143950"/>
    <lineage>
        <taxon>Eukaryota</taxon>
        <taxon>Metazoa</taxon>
        <taxon>Ecdysozoa</taxon>
        <taxon>Arthropoda</taxon>
        <taxon>Hexapoda</taxon>
        <taxon>Insecta</taxon>
        <taxon>Pterygota</taxon>
        <taxon>Neoptera</taxon>
        <taxon>Paraneoptera</taxon>
        <taxon>Hemiptera</taxon>
        <taxon>Sternorrhyncha</taxon>
        <taxon>Aphidomorpha</taxon>
        <taxon>Aphidoidea</taxon>
        <taxon>Aphididae</taxon>
        <taxon>Sipha</taxon>
    </lineage>
</organism>
<feature type="transmembrane region" description="Helical" evidence="1">
    <location>
        <begin position="85"/>
        <end position="105"/>
    </location>
</feature>
<keyword evidence="1" id="KW-0812">Transmembrane</keyword>
<evidence type="ECO:0000256" key="1">
    <source>
        <dbReference type="SAM" id="Phobius"/>
    </source>
</evidence>
<feature type="transmembrane region" description="Helical" evidence="1">
    <location>
        <begin position="30"/>
        <end position="54"/>
    </location>
</feature>
<keyword evidence="1" id="KW-1133">Transmembrane helix</keyword>
<protein>
    <submittedName>
        <fullName evidence="2">Uncharacterized protein</fullName>
    </submittedName>
</protein>
<reference evidence="2" key="1">
    <citation type="submission" date="2018-04" db="EMBL/GenBank/DDBJ databases">
        <title>Transcriptome assembly of Sipha flava.</title>
        <authorList>
            <person name="Scully E.D."/>
            <person name="Geib S.M."/>
            <person name="Palmer N.A."/>
            <person name="Koch K."/>
            <person name="Bradshaw J."/>
            <person name="Heng-Moss T."/>
            <person name="Sarath G."/>
        </authorList>
    </citation>
    <scope>NUCLEOTIDE SEQUENCE</scope>
</reference>
<proteinExistence type="predicted"/>
<dbReference type="EMBL" id="GGMS01015770">
    <property type="protein sequence ID" value="MBY84973.1"/>
    <property type="molecule type" value="Transcribed_RNA"/>
</dbReference>
<sequence length="123" mass="14416">MVSDWTEKIYNHYNFVNMPMQIRLASYTRFYPRTLLSVRYLEMIIATIVFQLHIRKKTHKPIVVPLTNTNVKLPVRSTSSASNSYIGYFIIIYVPMTIAIDSFAVRFSSHISKVLVKYFRGFV</sequence>
<keyword evidence="1" id="KW-0472">Membrane</keyword>
<evidence type="ECO:0000313" key="2">
    <source>
        <dbReference type="EMBL" id="MBY84973.1"/>
    </source>
</evidence>
<accession>A0A2S2R4X5</accession>
<dbReference type="AlphaFoldDB" id="A0A2S2R4X5"/>
<gene>
    <name evidence="2" type="ORF">g.77123</name>
</gene>